<evidence type="ECO:0000313" key="2">
    <source>
        <dbReference type="Proteomes" id="UP000216311"/>
    </source>
</evidence>
<dbReference type="OrthoDB" id="5198533at2"/>
<dbReference type="Proteomes" id="UP000216311">
    <property type="component" value="Unassembled WGS sequence"/>
</dbReference>
<gene>
    <name evidence="1" type="ORF">CGZ93_09690</name>
</gene>
<evidence type="ECO:0000313" key="1">
    <source>
        <dbReference type="EMBL" id="OYO22157.1"/>
    </source>
</evidence>
<dbReference type="EMBL" id="NMVQ01000012">
    <property type="protein sequence ID" value="OYO22157.1"/>
    <property type="molecule type" value="Genomic_DNA"/>
</dbReference>
<reference evidence="1 2" key="1">
    <citation type="submission" date="2017-07" db="EMBL/GenBank/DDBJ databases">
        <title>Draft whole genome sequences of clinical Proprionibacteriaceae strains.</title>
        <authorList>
            <person name="Bernier A.-M."/>
            <person name="Bernard K."/>
            <person name="Domingo M.-C."/>
        </authorList>
    </citation>
    <scope>NUCLEOTIDE SEQUENCE [LARGE SCALE GENOMIC DNA]</scope>
    <source>
        <strain evidence="1 2">NML 130396</strain>
    </source>
</reference>
<proteinExistence type="predicted"/>
<organism evidence="1 2">
    <name type="scientific">Enemella dayhoffiae</name>
    <dbReference type="NCBI Taxonomy" id="2016507"/>
    <lineage>
        <taxon>Bacteria</taxon>
        <taxon>Bacillati</taxon>
        <taxon>Actinomycetota</taxon>
        <taxon>Actinomycetes</taxon>
        <taxon>Propionibacteriales</taxon>
        <taxon>Propionibacteriaceae</taxon>
        <taxon>Enemella</taxon>
    </lineage>
</organism>
<accession>A0A255H3C4</accession>
<dbReference type="RefSeq" id="WP_094363902.1">
    <property type="nucleotide sequence ID" value="NZ_NMVQ01000012.1"/>
</dbReference>
<protein>
    <submittedName>
        <fullName evidence="1">Uncharacterized protein</fullName>
    </submittedName>
</protein>
<dbReference type="AlphaFoldDB" id="A0A255H3C4"/>
<keyword evidence="2" id="KW-1185">Reference proteome</keyword>
<sequence>MAFYARPSWKLTRQVASDVFMVFWAVGWFLVSRGVHAVVSAAAEPARQTAAAATRVRDGFVSAAQSTGGVPVAGSELRKPFDTAATSMDDIITSANNQASAIEQLATVVALLVVLIPVAVLVAVWLPGRLRFHRASSAARRFIDNDADVDLFALRAMANQPMHELARISDDPVGEWRAGNTEVIRDLADLELRGSGLRLPKDHRAP</sequence>
<name>A0A255H3C4_9ACTN</name>
<comment type="caution">
    <text evidence="1">The sequence shown here is derived from an EMBL/GenBank/DDBJ whole genome shotgun (WGS) entry which is preliminary data.</text>
</comment>